<evidence type="ECO:0000313" key="1">
    <source>
        <dbReference type="EMBL" id="VDM25422.1"/>
    </source>
</evidence>
<protein>
    <submittedName>
        <fullName evidence="1 3">Uncharacterized protein</fullName>
    </submittedName>
</protein>
<dbReference type="AlphaFoldDB" id="A0A0R3WVA1"/>
<dbReference type="OrthoDB" id="10064612at2759"/>
<dbReference type="EMBL" id="UYWX01005045">
    <property type="protein sequence ID" value="VDM25422.1"/>
    <property type="molecule type" value="Genomic_DNA"/>
</dbReference>
<dbReference type="Proteomes" id="UP000274429">
    <property type="component" value="Unassembled WGS sequence"/>
</dbReference>
<reference evidence="3" key="1">
    <citation type="submission" date="2017-02" db="UniProtKB">
        <authorList>
            <consortium name="WormBaseParasite"/>
        </authorList>
    </citation>
    <scope>IDENTIFICATION</scope>
</reference>
<organism evidence="3">
    <name type="scientific">Hydatigena taeniaeformis</name>
    <name type="common">Feline tapeworm</name>
    <name type="synonym">Taenia taeniaeformis</name>
    <dbReference type="NCBI Taxonomy" id="6205"/>
    <lineage>
        <taxon>Eukaryota</taxon>
        <taxon>Metazoa</taxon>
        <taxon>Spiralia</taxon>
        <taxon>Lophotrochozoa</taxon>
        <taxon>Platyhelminthes</taxon>
        <taxon>Cestoda</taxon>
        <taxon>Eucestoda</taxon>
        <taxon>Cyclophyllidea</taxon>
        <taxon>Taeniidae</taxon>
        <taxon>Hydatigera</taxon>
    </lineage>
</organism>
<name>A0A0R3WVA1_HYDTA</name>
<sequence>MEEKAGNLSTELTTLSNENAKLTAVLSSKDAEIERLRYIEAEFADFKHSILNNSPPCSTQIPRPIEAEAQKTPRSPILSEKFNHVVLLKTPQKTPKSILKQPGSECKRRRVLLISPEKTTPWDGYFEVESEAEDNQETELRTVDTTSEACPIEAQSCFRSILPRTPNIRGTPPTRVGFKFALLHLF</sequence>
<dbReference type="WBParaSite" id="TTAC_0000469101-mRNA-1">
    <property type="protein sequence ID" value="TTAC_0000469101-mRNA-1"/>
    <property type="gene ID" value="TTAC_0000469101"/>
</dbReference>
<gene>
    <name evidence="1" type="ORF">TTAC_LOCUS4676</name>
</gene>
<evidence type="ECO:0000313" key="2">
    <source>
        <dbReference type="Proteomes" id="UP000274429"/>
    </source>
</evidence>
<proteinExistence type="predicted"/>
<dbReference type="STRING" id="6205.A0A0R3WVA1"/>
<accession>A0A0R3WVA1</accession>
<evidence type="ECO:0000313" key="3">
    <source>
        <dbReference type="WBParaSite" id="TTAC_0000469101-mRNA-1"/>
    </source>
</evidence>
<keyword evidence="2" id="KW-1185">Reference proteome</keyword>
<reference evidence="1 2" key="2">
    <citation type="submission" date="2018-11" db="EMBL/GenBank/DDBJ databases">
        <authorList>
            <consortium name="Pathogen Informatics"/>
        </authorList>
    </citation>
    <scope>NUCLEOTIDE SEQUENCE [LARGE SCALE GENOMIC DNA]</scope>
</reference>